<accession>A0A1H5XB42</accession>
<dbReference type="EMBL" id="FNVQ01000001">
    <property type="protein sequence ID" value="SEG08665.1"/>
    <property type="molecule type" value="Genomic_DNA"/>
</dbReference>
<dbReference type="RefSeq" id="WP_104002232.1">
    <property type="nucleotide sequence ID" value="NZ_FNVQ01000001.1"/>
</dbReference>
<evidence type="ECO:0000256" key="1">
    <source>
        <dbReference type="SAM" id="SignalP"/>
    </source>
</evidence>
<dbReference type="OrthoDB" id="9822531at2"/>
<keyword evidence="3" id="KW-1185">Reference proteome</keyword>
<evidence type="ECO:0000313" key="2">
    <source>
        <dbReference type="EMBL" id="SEG08665.1"/>
    </source>
</evidence>
<sequence length="230" mass="24534">MRLTLSVWIFIALILTSLSALAKPPNQAQSVAPLEVYSIKVDYGNGQILVEGAGLDPASATATLAGVALTLNPISTDTHLLFDYSTSVAEVVNSPGNYILVITTAGGSFTTSTFIPFGLAYNPPSGDPCPCQGEWDYFSSTASPNGYYGLTPYCSEDNADFVTVQFYDTPVGNYWVSWTSWDSASATGSCAQYIDGPTRTLTTEDQFNACAGYLRNIIQVWGSGGNTCLY</sequence>
<proteinExistence type="predicted"/>
<dbReference type="Proteomes" id="UP000236745">
    <property type="component" value="Unassembled WGS sequence"/>
</dbReference>
<feature type="chain" id="PRO_5009289244" evidence="1">
    <location>
        <begin position="23"/>
        <end position="230"/>
    </location>
</feature>
<reference evidence="2 3" key="1">
    <citation type="submission" date="2016-10" db="EMBL/GenBank/DDBJ databases">
        <authorList>
            <person name="de Groot N.N."/>
        </authorList>
    </citation>
    <scope>NUCLEOTIDE SEQUENCE [LARGE SCALE GENOMIC DNA]</scope>
    <source>
        <strain evidence="2 3">DSM 22012</strain>
    </source>
</reference>
<organism evidence="2 3">
    <name type="scientific">Marinobacterium lutimaris</name>
    <dbReference type="NCBI Taxonomy" id="568106"/>
    <lineage>
        <taxon>Bacteria</taxon>
        <taxon>Pseudomonadati</taxon>
        <taxon>Pseudomonadota</taxon>
        <taxon>Gammaproteobacteria</taxon>
        <taxon>Oceanospirillales</taxon>
        <taxon>Oceanospirillaceae</taxon>
        <taxon>Marinobacterium</taxon>
    </lineage>
</organism>
<evidence type="ECO:0000313" key="3">
    <source>
        <dbReference type="Proteomes" id="UP000236745"/>
    </source>
</evidence>
<feature type="signal peptide" evidence="1">
    <location>
        <begin position="1"/>
        <end position="22"/>
    </location>
</feature>
<gene>
    <name evidence="2" type="ORF">SAMN05444390_1011320</name>
</gene>
<protein>
    <submittedName>
        <fullName evidence="2">Uncharacterized protein</fullName>
    </submittedName>
</protein>
<keyword evidence="1" id="KW-0732">Signal</keyword>
<dbReference type="AlphaFoldDB" id="A0A1H5XB42"/>
<name>A0A1H5XB42_9GAMM</name>